<keyword evidence="3" id="KW-1185">Reference proteome</keyword>
<dbReference type="KEGG" id="bip:Bint_2313"/>
<feature type="transmembrane region" description="Helical" evidence="1">
    <location>
        <begin position="63"/>
        <end position="83"/>
    </location>
</feature>
<organism evidence="2 3">
    <name type="scientific">Brachyspira intermedia (strain ATCC 51140 / PWS/A)</name>
    <name type="common">Serpulina intermedia</name>
    <dbReference type="NCBI Taxonomy" id="1045858"/>
    <lineage>
        <taxon>Bacteria</taxon>
        <taxon>Pseudomonadati</taxon>
        <taxon>Spirochaetota</taxon>
        <taxon>Spirochaetia</taxon>
        <taxon>Brachyspirales</taxon>
        <taxon>Brachyspiraceae</taxon>
        <taxon>Brachyspira</taxon>
    </lineage>
</organism>
<feature type="transmembrane region" description="Helical" evidence="1">
    <location>
        <begin position="7"/>
        <end position="28"/>
    </location>
</feature>
<dbReference type="PATRIC" id="fig|1045858.4.peg.2316"/>
<keyword evidence="1" id="KW-0812">Transmembrane</keyword>
<dbReference type="HOGENOM" id="CLU_157776_0_0_12"/>
<name>G0EME8_BRAIP</name>
<dbReference type="GeneID" id="88626017"/>
<protein>
    <submittedName>
        <fullName evidence="2">Uncharacterized protein</fullName>
    </submittedName>
</protein>
<dbReference type="RefSeq" id="WP_014488731.1">
    <property type="nucleotide sequence ID" value="NC_017243.1"/>
</dbReference>
<dbReference type="Proteomes" id="UP000008522">
    <property type="component" value="Chromosome"/>
</dbReference>
<sequence>MGSIKNKIIFSFLCLIFYTALGLSFYLIPFNSELLNIIAVTCITIFSVFFILPAFLYSPVYSIIIGVLHYIFFRMFEIIRIFTKLDSTPVTLIYLIFQSAFGIIINIVGIVLTCLTIYFVKNILKINVLILI</sequence>
<gene>
    <name evidence="2" type="ordered locus">Bint_2313</name>
</gene>
<dbReference type="EMBL" id="CP002874">
    <property type="protein sequence ID" value="AEM22919.1"/>
    <property type="molecule type" value="Genomic_DNA"/>
</dbReference>
<evidence type="ECO:0000313" key="2">
    <source>
        <dbReference type="EMBL" id="AEM22919.1"/>
    </source>
</evidence>
<evidence type="ECO:0000256" key="1">
    <source>
        <dbReference type="SAM" id="Phobius"/>
    </source>
</evidence>
<proteinExistence type="predicted"/>
<feature type="transmembrane region" description="Helical" evidence="1">
    <location>
        <begin position="34"/>
        <end position="56"/>
    </location>
</feature>
<keyword evidence="1" id="KW-1133">Transmembrane helix</keyword>
<evidence type="ECO:0000313" key="3">
    <source>
        <dbReference type="Proteomes" id="UP000008522"/>
    </source>
</evidence>
<dbReference type="AlphaFoldDB" id="G0EME8"/>
<feature type="transmembrane region" description="Helical" evidence="1">
    <location>
        <begin position="95"/>
        <end position="120"/>
    </location>
</feature>
<accession>G0EME8</accession>
<keyword evidence="1" id="KW-0472">Membrane</keyword>
<reference evidence="2 3" key="1">
    <citation type="journal article" date="2011" name="BMC Genomics">
        <title>Complete genome sequence of Brachyspira intermedia reveals unique genomic features in Brachyspira species and phage-mediated horizontal gene transfer.</title>
        <authorList>
            <person name="Hafstrom T."/>
            <person name="Jansson D.S."/>
            <person name="Segerman B."/>
        </authorList>
    </citation>
    <scope>NUCLEOTIDE SEQUENCE [LARGE SCALE GENOMIC DNA]</scope>
    <source>
        <strain evidence="3">ATCC 51140 / PWS/A</strain>
    </source>
</reference>